<dbReference type="Proteomes" id="UP000029858">
    <property type="component" value="Unassembled WGS sequence"/>
</dbReference>
<protein>
    <submittedName>
        <fullName evidence="1">Uncharacterized protein</fullName>
    </submittedName>
</protein>
<reference evidence="1 2" key="2">
    <citation type="submission" date="2014-10" db="EMBL/GenBank/DDBJ databases">
        <title>Paracoccus sanguinis sp. nov., isolated from clinical specimens of New York State patients.</title>
        <authorList>
            <person name="Mingle L.A."/>
            <person name="Cole J.A."/>
            <person name="Lapierre P."/>
            <person name="Musser K.A."/>
        </authorList>
    </citation>
    <scope>NUCLEOTIDE SEQUENCE [LARGE SCALE GENOMIC DNA]</scope>
    <source>
        <strain evidence="1 2">5503</strain>
    </source>
</reference>
<evidence type="ECO:0000313" key="1">
    <source>
        <dbReference type="EMBL" id="KGJ23277.1"/>
    </source>
</evidence>
<dbReference type="RefSeq" id="WP_036707361.1">
    <property type="nucleotide sequence ID" value="NZ_JRKQ01000008.1"/>
</dbReference>
<dbReference type="EMBL" id="JRKQ01000008">
    <property type="protein sequence ID" value="KGJ23277.1"/>
    <property type="molecule type" value="Genomic_DNA"/>
</dbReference>
<sequence length="119" mass="13266">MFTFDPDYTFHWPVTVQMPEAGASRPAEFTALFRLVEEDELFARRGGDATPAMTDLLAGERAALAERLLGWDGIETPDGTPLPFSPENRERLLRQRPIREAVAKAYFDAVLQGGVAEKN</sequence>
<proteinExistence type="predicted"/>
<evidence type="ECO:0000313" key="2">
    <source>
        <dbReference type="Proteomes" id="UP000029858"/>
    </source>
</evidence>
<dbReference type="AlphaFoldDB" id="A0A099GL46"/>
<comment type="caution">
    <text evidence="1">The sequence shown here is derived from an EMBL/GenBank/DDBJ whole genome shotgun (WGS) entry which is preliminary data.</text>
</comment>
<reference evidence="1 2" key="1">
    <citation type="submission" date="2014-09" db="EMBL/GenBank/DDBJ databases">
        <authorList>
            <person name="McGinnis J.M."/>
            <person name="Wolfgang W.J."/>
        </authorList>
    </citation>
    <scope>NUCLEOTIDE SEQUENCE [LARGE SCALE GENOMIC DNA]</scope>
    <source>
        <strain evidence="1 2">5503</strain>
    </source>
</reference>
<name>A0A099GL46_9RHOB</name>
<accession>A0A099GL46</accession>
<gene>
    <name evidence="1" type="ORF">IX56_03195</name>
</gene>
<organism evidence="1 2">
    <name type="scientific">Paracoccus sanguinis</name>
    <dbReference type="NCBI Taxonomy" id="1545044"/>
    <lineage>
        <taxon>Bacteria</taxon>
        <taxon>Pseudomonadati</taxon>
        <taxon>Pseudomonadota</taxon>
        <taxon>Alphaproteobacteria</taxon>
        <taxon>Rhodobacterales</taxon>
        <taxon>Paracoccaceae</taxon>
        <taxon>Paracoccus</taxon>
    </lineage>
</organism>